<dbReference type="AlphaFoldDB" id="A0A371DHM6"/>
<evidence type="ECO:0000313" key="2">
    <source>
        <dbReference type="Proteomes" id="UP000256964"/>
    </source>
</evidence>
<proteinExistence type="predicted"/>
<dbReference type="EMBL" id="KZ857392">
    <property type="protein sequence ID" value="RDX52013.1"/>
    <property type="molecule type" value="Genomic_DNA"/>
</dbReference>
<keyword evidence="2" id="KW-1185">Reference proteome</keyword>
<sequence>MSLGSLPSASRKPRAHTASEIAKDPARFAVWSAHQNLVEGAYHGDMPADIRAEADVVFDVFDQLPQDWIRPESEIYHHLSMTMSAEFLKFLRRAAATKPQLFSSQVEHKDCVSILGELQAVFSSWTRLKEMRESSCKWSEADWASQVYNPLRIPAGKKSNNRSQCFLSLPQPLDCYQPSASATKNLSARTVRPDGSLFIPGHRIKHLWESENAPFNVLCQSPKANSSGSHGGASSFKWQSTLSARLADTSKIEVASSFWEDKKPIHHELGAAYRQNRMATTAALRQLYALNVHAPVFGLVWSEGTVRAHVDWWNDDEHFRIVSAAYPGAKKKGARRASLPFYEWNLGRPSHIIQVYLLMRNLDRWTVHGFQKLVEQGITELATAVADGSRSVAPWRRRGGNVGGKLDDADVGYSISTSPVKRPAKSRARTTKCKA</sequence>
<dbReference type="Proteomes" id="UP000256964">
    <property type="component" value="Unassembled WGS sequence"/>
</dbReference>
<name>A0A371DHM6_9APHY</name>
<accession>A0A371DHM6</accession>
<dbReference type="STRING" id="139420.A0A371DHM6"/>
<evidence type="ECO:0000313" key="1">
    <source>
        <dbReference type="EMBL" id="RDX52013.1"/>
    </source>
</evidence>
<protein>
    <submittedName>
        <fullName evidence="1">Uncharacterized protein</fullName>
    </submittedName>
</protein>
<gene>
    <name evidence="1" type="ORF">OH76DRAFT_1378143</name>
</gene>
<organism evidence="1 2">
    <name type="scientific">Lentinus brumalis</name>
    <dbReference type="NCBI Taxonomy" id="2498619"/>
    <lineage>
        <taxon>Eukaryota</taxon>
        <taxon>Fungi</taxon>
        <taxon>Dikarya</taxon>
        <taxon>Basidiomycota</taxon>
        <taxon>Agaricomycotina</taxon>
        <taxon>Agaricomycetes</taxon>
        <taxon>Polyporales</taxon>
        <taxon>Polyporaceae</taxon>
        <taxon>Lentinus</taxon>
    </lineage>
</organism>
<reference evidence="1 2" key="1">
    <citation type="journal article" date="2018" name="Biotechnol. Biofuels">
        <title>Integrative visual omics of the white-rot fungus Polyporus brumalis exposes the biotechnological potential of its oxidative enzymes for delignifying raw plant biomass.</title>
        <authorList>
            <person name="Miyauchi S."/>
            <person name="Rancon A."/>
            <person name="Drula E."/>
            <person name="Hage H."/>
            <person name="Chaduli D."/>
            <person name="Favel A."/>
            <person name="Grisel S."/>
            <person name="Henrissat B."/>
            <person name="Herpoel-Gimbert I."/>
            <person name="Ruiz-Duenas F.J."/>
            <person name="Chevret D."/>
            <person name="Hainaut M."/>
            <person name="Lin J."/>
            <person name="Wang M."/>
            <person name="Pangilinan J."/>
            <person name="Lipzen A."/>
            <person name="Lesage-Meessen L."/>
            <person name="Navarro D."/>
            <person name="Riley R."/>
            <person name="Grigoriev I.V."/>
            <person name="Zhou S."/>
            <person name="Raouche S."/>
            <person name="Rosso M.N."/>
        </authorList>
    </citation>
    <scope>NUCLEOTIDE SEQUENCE [LARGE SCALE GENOMIC DNA]</scope>
    <source>
        <strain evidence="1 2">BRFM 1820</strain>
    </source>
</reference>
<dbReference type="OrthoDB" id="3261881at2759"/>